<dbReference type="GO" id="GO:0005886">
    <property type="term" value="C:plasma membrane"/>
    <property type="evidence" value="ECO:0007669"/>
    <property type="project" value="UniProtKB-SubCell"/>
</dbReference>
<proteinExistence type="predicted"/>
<accession>A0A644V1T9</accession>
<feature type="transmembrane region" description="Helical" evidence="6">
    <location>
        <begin position="68"/>
        <end position="85"/>
    </location>
</feature>
<organism evidence="8">
    <name type="scientific">bioreactor metagenome</name>
    <dbReference type="NCBI Taxonomy" id="1076179"/>
    <lineage>
        <taxon>unclassified sequences</taxon>
        <taxon>metagenomes</taxon>
        <taxon>ecological metagenomes</taxon>
    </lineage>
</organism>
<feature type="transmembrane region" description="Helical" evidence="6">
    <location>
        <begin position="273"/>
        <end position="290"/>
    </location>
</feature>
<evidence type="ECO:0000313" key="8">
    <source>
        <dbReference type="EMBL" id="MPL84863.1"/>
    </source>
</evidence>
<evidence type="ECO:0000256" key="1">
    <source>
        <dbReference type="ARBA" id="ARBA00004651"/>
    </source>
</evidence>
<sequence length="305" mass="33928">MINKEIKMSHLMAGVTSIVWGTTLVSSKVLLHYGLTPAQIMLYRFIIAYLFLWILYPRTHRIKSVKDELSFLSIGFFGGTLYFLLENTALEYTQATNVGLICATVPLLTAMLAHLFMKGVRLSRYILAGSILSLAGVALVVFNGNFILKLNPLGDLLTFGAAFSWAVYSILIRHISGRYNVLFITRKLFLYGLLTLSPYFLFQPFGAPLKTLLIPEVAANLLFLGVIASSLCYVMWSVAIKNLGPITTNNYIYLLPFITMLTAAVVLDEKITMFVIIGALLIIGGVWYAENGHKLVLRGKRVLNS</sequence>
<dbReference type="InterPro" id="IPR037185">
    <property type="entry name" value="EmrE-like"/>
</dbReference>
<dbReference type="InterPro" id="IPR050638">
    <property type="entry name" value="AA-Vitamin_Transporters"/>
</dbReference>
<evidence type="ECO:0000259" key="7">
    <source>
        <dbReference type="Pfam" id="PF00892"/>
    </source>
</evidence>
<dbReference type="EMBL" id="VSSQ01000196">
    <property type="protein sequence ID" value="MPL84863.1"/>
    <property type="molecule type" value="Genomic_DNA"/>
</dbReference>
<keyword evidence="4 6" id="KW-1133">Transmembrane helix</keyword>
<dbReference type="Pfam" id="PF00892">
    <property type="entry name" value="EamA"/>
    <property type="match status" value="2"/>
</dbReference>
<evidence type="ECO:0000256" key="2">
    <source>
        <dbReference type="ARBA" id="ARBA00022475"/>
    </source>
</evidence>
<feature type="transmembrane region" description="Helical" evidence="6">
    <location>
        <begin position="37"/>
        <end position="56"/>
    </location>
</feature>
<feature type="transmembrane region" description="Helical" evidence="6">
    <location>
        <begin position="125"/>
        <end position="144"/>
    </location>
</feature>
<keyword evidence="5 6" id="KW-0472">Membrane</keyword>
<keyword evidence="3 6" id="KW-0812">Transmembrane</keyword>
<dbReference type="PANTHER" id="PTHR32322:SF18">
    <property type="entry name" value="S-ADENOSYLMETHIONINE_S-ADENOSYLHOMOCYSTEINE TRANSPORTER"/>
    <property type="match status" value="1"/>
</dbReference>
<dbReference type="AlphaFoldDB" id="A0A644V1T9"/>
<feature type="domain" description="EamA" evidence="7">
    <location>
        <begin position="153"/>
        <end position="287"/>
    </location>
</feature>
<protein>
    <recommendedName>
        <fullName evidence="7">EamA domain-containing protein</fullName>
    </recommendedName>
</protein>
<evidence type="ECO:0000256" key="5">
    <source>
        <dbReference type="ARBA" id="ARBA00023136"/>
    </source>
</evidence>
<dbReference type="PANTHER" id="PTHR32322">
    <property type="entry name" value="INNER MEMBRANE TRANSPORTER"/>
    <property type="match status" value="1"/>
</dbReference>
<evidence type="ECO:0000256" key="4">
    <source>
        <dbReference type="ARBA" id="ARBA00022989"/>
    </source>
</evidence>
<dbReference type="InterPro" id="IPR000620">
    <property type="entry name" value="EamA_dom"/>
</dbReference>
<dbReference type="SUPFAM" id="SSF103481">
    <property type="entry name" value="Multidrug resistance efflux transporter EmrE"/>
    <property type="match status" value="2"/>
</dbReference>
<feature type="domain" description="EamA" evidence="7">
    <location>
        <begin position="10"/>
        <end position="141"/>
    </location>
</feature>
<feature type="transmembrane region" description="Helical" evidence="6">
    <location>
        <begin position="156"/>
        <end position="176"/>
    </location>
</feature>
<feature type="transmembrane region" description="Helical" evidence="6">
    <location>
        <begin position="188"/>
        <end position="205"/>
    </location>
</feature>
<keyword evidence="2" id="KW-1003">Cell membrane</keyword>
<feature type="transmembrane region" description="Helical" evidence="6">
    <location>
        <begin position="97"/>
        <end position="116"/>
    </location>
</feature>
<reference evidence="8" key="1">
    <citation type="submission" date="2019-08" db="EMBL/GenBank/DDBJ databases">
        <authorList>
            <person name="Kucharzyk K."/>
            <person name="Murdoch R.W."/>
            <person name="Higgins S."/>
            <person name="Loffler F."/>
        </authorList>
    </citation>
    <scope>NUCLEOTIDE SEQUENCE</scope>
</reference>
<evidence type="ECO:0000256" key="6">
    <source>
        <dbReference type="SAM" id="Phobius"/>
    </source>
</evidence>
<name>A0A644V1T9_9ZZZZ</name>
<evidence type="ECO:0000256" key="3">
    <source>
        <dbReference type="ARBA" id="ARBA00022692"/>
    </source>
</evidence>
<gene>
    <name evidence="8" type="ORF">SDC9_30828</name>
</gene>
<comment type="subcellular location">
    <subcellularLocation>
        <location evidence="1">Cell membrane</location>
        <topology evidence="1">Multi-pass membrane protein</topology>
    </subcellularLocation>
</comment>
<feature type="transmembrane region" description="Helical" evidence="6">
    <location>
        <begin position="251"/>
        <end position="267"/>
    </location>
</feature>
<feature type="transmembrane region" description="Helical" evidence="6">
    <location>
        <begin position="217"/>
        <end position="239"/>
    </location>
</feature>
<comment type="caution">
    <text evidence="8">The sequence shown here is derived from an EMBL/GenBank/DDBJ whole genome shotgun (WGS) entry which is preliminary data.</text>
</comment>